<dbReference type="EMBL" id="CP000142">
    <property type="protein sequence ID" value="ABA87295.1"/>
    <property type="molecule type" value="Genomic_DNA"/>
</dbReference>
<feature type="chain" id="PRO_5004223674" evidence="2">
    <location>
        <begin position="21"/>
        <end position="243"/>
    </location>
</feature>
<dbReference type="PANTHER" id="PTHR35869:SF1">
    <property type="entry name" value="OUTER-MEMBRANE LIPOPROTEIN CARRIER PROTEIN"/>
    <property type="match status" value="1"/>
</dbReference>
<dbReference type="CDD" id="cd16325">
    <property type="entry name" value="LolA"/>
    <property type="match status" value="1"/>
</dbReference>
<feature type="signal peptide" evidence="2">
    <location>
        <begin position="1"/>
        <end position="20"/>
    </location>
</feature>
<dbReference type="STRING" id="338963.Pcar_0032"/>
<reference evidence="4" key="1">
    <citation type="submission" date="2005-10" db="EMBL/GenBank/DDBJ databases">
        <title>Complete sequence of Pelobacter carbinolicus DSM 2380.</title>
        <authorList>
            <person name="Copeland A."/>
            <person name="Lucas S."/>
            <person name="Lapidus A."/>
            <person name="Barry K."/>
            <person name="Detter J.C."/>
            <person name="Glavina T."/>
            <person name="Hammon N."/>
            <person name="Israni S."/>
            <person name="Pitluck S."/>
            <person name="Chertkov O."/>
            <person name="Schmutz J."/>
            <person name="Larimer F."/>
            <person name="Land M."/>
            <person name="Kyrpides N."/>
            <person name="Ivanova N."/>
            <person name="Richardson P."/>
        </authorList>
    </citation>
    <scope>NUCLEOTIDE SEQUENCE [LARGE SCALE GENOMIC DNA]</scope>
    <source>
        <strain evidence="4">DSM 2380 / NBRC 103641 / GraBd1</strain>
    </source>
</reference>
<reference evidence="3 4" key="2">
    <citation type="journal article" date="2012" name="BMC Genomics">
        <title>The genome of Pelobacter carbinolicus reveals surprising metabolic capabilities and physiological features.</title>
        <authorList>
            <person name="Aklujkar M."/>
            <person name="Haveman S.A."/>
            <person name="Didonato R.Jr."/>
            <person name="Chertkov O."/>
            <person name="Han C.S."/>
            <person name="Land M.L."/>
            <person name="Brown P."/>
            <person name="Lovley D.R."/>
        </authorList>
    </citation>
    <scope>NUCLEOTIDE SEQUENCE [LARGE SCALE GENOMIC DNA]</scope>
    <source>
        <strain evidence="4">DSM 2380 / NBRC 103641 / GraBd1</strain>
    </source>
</reference>
<dbReference type="Proteomes" id="UP000002534">
    <property type="component" value="Chromosome"/>
</dbReference>
<dbReference type="eggNOG" id="COG2834">
    <property type="taxonomic scope" value="Bacteria"/>
</dbReference>
<keyword evidence="3" id="KW-0449">Lipoprotein</keyword>
<evidence type="ECO:0000256" key="2">
    <source>
        <dbReference type="SAM" id="SignalP"/>
    </source>
</evidence>
<dbReference type="Pfam" id="PF03548">
    <property type="entry name" value="LolA"/>
    <property type="match status" value="1"/>
</dbReference>
<dbReference type="PANTHER" id="PTHR35869">
    <property type="entry name" value="OUTER-MEMBRANE LIPOPROTEIN CARRIER PROTEIN"/>
    <property type="match status" value="1"/>
</dbReference>
<accession>Q3A8J7</accession>
<dbReference type="InterPro" id="IPR004564">
    <property type="entry name" value="OM_lipoprot_carrier_LolA-like"/>
</dbReference>
<name>Q3A8J7_SYNC1</name>
<evidence type="ECO:0000313" key="4">
    <source>
        <dbReference type="Proteomes" id="UP000002534"/>
    </source>
</evidence>
<dbReference type="AlphaFoldDB" id="Q3A8J7"/>
<proteinExistence type="predicted"/>
<dbReference type="InterPro" id="IPR029046">
    <property type="entry name" value="LolA/LolB/LppX"/>
</dbReference>
<dbReference type="KEGG" id="pca:Pcar_0032"/>
<keyword evidence="4" id="KW-1185">Reference proteome</keyword>
<organism evidence="3 4">
    <name type="scientific">Syntrophotalea carbinolica (strain DSM 2380 / NBRC 103641 / GraBd1)</name>
    <name type="common">Pelobacter carbinolicus</name>
    <dbReference type="NCBI Taxonomy" id="338963"/>
    <lineage>
        <taxon>Bacteria</taxon>
        <taxon>Pseudomonadati</taxon>
        <taxon>Thermodesulfobacteriota</taxon>
        <taxon>Desulfuromonadia</taxon>
        <taxon>Desulfuromonadales</taxon>
        <taxon>Syntrophotaleaceae</taxon>
        <taxon>Syntrophotalea</taxon>
    </lineage>
</organism>
<dbReference type="SUPFAM" id="SSF89392">
    <property type="entry name" value="Prokaryotic lipoproteins and lipoprotein localization factors"/>
    <property type="match status" value="1"/>
</dbReference>
<gene>
    <name evidence="3" type="ordered locus">Pcar_0032</name>
</gene>
<dbReference type="HOGENOM" id="CLU_087560_2_2_7"/>
<evidence type="ECO:0000313" key="3">
    <source>
        <dbReference type="EMBL" id="ABA87295.1"/>
    </source>
</evidence>
<dbReference type="Gene3D" id="2.50.20.10">
    <property type="entry name" value="Lipoprotein localisation LolA/LolB/LppX"/>
    <property type="match status" value="1"/>
</dbReference>
<evidence type="ECO:0000256" key="1">
    <source>
        <dbReference type="ARBA" id="ARBA00022729"/>
    </source>
</evidence>
<protein>
    <submittedName>
        <fullName evidence="3">Outer membrane lipoprotein carrier/sorting protein LolA</fullName>
    </submittedName>
</protein>
<sequence>MLHVFCLLLLAAWVCPAVHAESARLETVTAALQAPFQNQTKHNRIRDFQADFTQEAYLGSLDQVQTASGRVIVRLAPCQGSSAWFRWEYLLPDPQLIVSDGSTVWVYMPENRQVMESPMPAEGKAGTDNPLAFLTDLGNLNRQFAVTWGEPRQSPEGHYRLLLRPLQPSAYLEQLLLEVDKAVVDGQTGYPLRAATLFGSGGNRTTIRFSTPLLNQNPERALFHFTPPAGTEVLRPEQGAFGQ</sequence>
<keyword evidence="1 2" id="KW-0732">Signal</keyword>